<dbReference type="AlphaFoldDB" id="A0A016WBM8"/>
<dbReference type="Proteomes" id="UP000024635">
    <property type="component" value="Unassembled WGS sequence"/>
</dbReference>
<protein>
    <submittedName>
        <fullName evidence="1">Uncharacterized protein</fullName>
    </submittedName>
</protein>
<accession>A0A016WBM8</accession>
<evidence type="ECO:0000313" key="1">
    <source>
        <dbReference type="EMBL" id="EYC37239.1"/>
    </source>
</evidence>
<comment type="caution">
    <text evidence="1">The sequence shown here is derived from an EMBL/GenBank/DDBJ whole genome shotgun (WGS) entry which is preliminary data.</text>
</comment>
<name>A0A016WBM8_9BILA</name>
<organism evidence="1 2">
    <name type="scientific">Ancylostoma ceylanicum</name>
    <dbReference type="NCBI Taxonomy" id="53326"/>
    <lineage>
        <taxon>Eukaryota</taxon>
        <taxon>Metazoa</taxon>
        <taxon>Ecdysozoa</taxon>
        <taxon>Nematoda</taxon>
        <taxon>Chromadorea</taxon>
        <taxon>Rhabditida</taxon>
        <taxon>Rhabditina</taxon>
        <taxon>Rhabditomorpha</taxon>
        <taxon>Strongyloidea</taxon>
        <taxon>Ancylostomatidae</taxon>
        <taxon>Ancylostomatinae</taxon>
        <taxon>Ancylostoma</taxon>
    </lineage>
</organism>
<dbReference type="EMBL" id="JARK01000412">
    <property type="protein sequence ID" value="EYC37239.1"/>
    <property type="molecule type" value="Genomic_DNA"/>
</dbReference>
<proteinExistence type="predicted"/>
<reference evidence="2" key="1">
    <citation type="journal article" date="2015" name="Nat. Genet.">
        <title>The genome and transcriptome of the zoonotic hookworm Ancylostoma ceylanicum identify infection-specific gene families.</title>
        <authorList>
            <person name="Schwarz E.M."/>
            <person name="Hu Y."/>
            <person name="Antoshechkin I."/>
            <person name="Miller M.M."/>
            <person name="Sternberg P.W."/>
            <person name="Aroian R.V."/>
        </authorList>
    </citation>
    <scope>NUCLEOTIDE SEQUENCE</scope>
    <source>
        <strain evidence="2">HY135</strain>
    </source>
</reference>
<feature type="non-terminal residue" evidence="1">
    <location>
        <position position="1"/>
    </location>
</feature>
<evidence type="ECO:0000313" key="2">
    <source>
        <dbReference type="Proteomes" id="UP000024635"/>
    </source>
</evidence>
<sequence length="78" mass="9117">SEQFEEQSVIEKYFGKEFAKSARKRTDCAPISSPEMVITLPVEYTVFAYKHFQAYPELLSDYFPALKSHISWPFEFAN</sequence>
<keyword evidence="2" id="KW-1185">Reference proteome</keyword>
<gene>
    <name evidence="1" type="primary">Acey_s0812.g2469</name>
    <name evidence="1" type="ORF">Y032_0812g2469</name>
</gene>